<evidence type="ECO:0000256" key="3">
    <source>
        <dbReference type="ARBA" id="ARBA00023002"/>
    </source>
</evidence>
<dbReference type="CDD" id="cd05339">
    <property type="entry name" value="17beta-HSDXI-like_SDR_c"/>
    <property type="match status" value="1"/>
</dbReference>
<dbReference type="AlphaFoldDB" id="A0A6A6P422"/>
<feature type="domain" description="Ketoreductase" evidence="6">
    <location>
        <begin position="112"/>
        <end position="287"/>
    </location>
</feature>
<keyword evidence="2" id="KW-0521">NADP</keyword>
<feature type="region of interest" description="Disordered" evidence="5">
    <location>
        <begin position="1"/>
        <end position="34"/>
    </location>
</feature>
<keyword evidence="3" id="KW-0560">Oxidoreductase</keyword>
<dbReference type="Gene3D" id="3.40.50.720">
    <property type="entry name" value="NAD(P)-binding Rossmann-like Domain"/>
    <property type="match status" value="1"/>
</dbReference>
<dbReference type="InterPro" id="IPR020904">
    <property type="entry name" value="Sc_DH/Rdtase_CS"/>
</dbReference>
<dbReference type="PRINTS" id="PR00081">
    <property type="entry name" value="GDHRDH"/>
</dbReference>
<dbReference type="Proteomes" id="UP000799766">
    <property type="component" value="Unassembled WGS sequence"/>
</dbReference>
<proteinExistence type="inferred from homology"/>
<evidence type="ECO:0000313" key="7">
    <source>
        <dbReference type="EMBL" id="KAF2458746.1"/>
    </source>
</evidence>
<dbReference type="SUPFAM" id="SSF51735">
    <property type="entry name" value="NAD(P)-binding Rossmann-fold domains"/>
    <property type="match status" value="1"/>
</dbReference>
<dbReference type="SMART" id="SM00822">
    <property type="entry name" value="PKS_KR"/>
    <property type="match status" value="1"/>
</dbReference>
<dbReference type="InterPro" id="IPR057326">
    <property type="entry name" value="KR_dom"/>
</dbReference>
<evidence type="ECO:0000256" key="4">
    <source>
        <dbReference type="RuleBase" id="RU000363"/>
    </source>
</evidence>
<evidence type="ECO:0000256" key="2">
    <source>
        <dbReference type="ARBA" id="ARBA00022857"/>
    </source>
</evidence>
<dbReference type="PRINTS" id="PR00080">
    <property type="entry name" value="SDRFAMILY"/>
</dbReference>
<keyword evidence="8" id="KW-1185">Reference proteome</keyword>
<reference evidence="7" key="1">
    <citation type="journal article" date="2020" name="Stud. Mycol.">
        <title>101 Dothideomycetes genomes: a test case for predicting lifestyles and emergence of pathogens.</title>
        <authorList>
            <person name="Haridas S."/>
            <person name="Albert R."/>
            <person name="Binder M."/>
            <person name="Bloem J."/>
            <person name="Labutti K."/>
            <person name="Salamov A."/>
            <person name="Andreopoulos B."/>
            <person name="Baker S."/>
            <person name="Barry K."/>
            <person name="Bills G."/>
            <person name="Bluhm B."/>
            <person name="Cannon C."/>
            <person name="Castanera R."/>
            <person name="Culley D."/>
            <person name="Daum C."/>
            <person name="Ezra D."/>
            <person name="Gonzalez J."/>
            <person name="Henrissat B."/>
            <person name="Kuo A."/>
            <person name="Liang C."/>
            <person name="Lipzen A."/>
            <person name="Lutzoni F."/>
            <person name="Magnuson J."/>
            <person name="Mondo S."/>
            <person name="Nolan M."/>
            <person name="Ohm R."/>
            <person name="Pangilinan J."/>
            <person name="Park H.-J."/>
            <person name="Ramirez L."/>
            <person name="Alfaro M."/>
            <person name="Sun H."/>
            <person name="Tritt A."/>
            <person name="Yoshinaga Y."/>
            <person name="Zwiers L.-H."/>
            <person name="Turgeon B."/>
            <person name="Goodwin S."/>
            <person name="Spatafora J."/>
            <person name="Crous P."/>
            <person name="Grigoriev I."/>
        </authorList>
    </citation>
    <scope>NUCLEOTIDE SEQUENCE</scope>
    <source>
        <strain evidence="7">ATCC 16933</strain>
    </source>
</reference>
<gene>
    <name evidence="7" type="ORF">BDY21DRAFT_385207</name>
</gene>
<name>A0A6A6P422_9PEZI</name>
<protein>
    <recommendedName>
        <fullName evidence="6">Ketoreductase domain-containing protein</fullName>
    </recommendedName>
</protein>
<organism evidence="7 8">
    <name type="scientific">Lineolata rhizophorae</name>
    <dbReference type="NCBI Taxonomy" id="578093"/>
    <lineage>
        <taxon>Eukaryota</taxon>
        <taxon>Fungi</taxon>
        <taxon>Dikarya</taxon>
        <taxon>Ascomycota</taxon>
        <taxon>Pezizomycotina</taxon>
        <taxon>Dothideomycetes</taxon>
        <taxon>Dothideomycetes incertae sedis</taxon>
        <taxon>Lineolatales</taxon>
        <taxon>Lineolataceae</taxon>
        <taxon>Lineolata</taxon>
    </lineage>
</organism>
<dbReference type="PANTHER" id="PTHR24322">
    <property type="entry name" value="PKSB"/>
    <property type="match status" value="1"/>
</dbReference>
<dbReference type="OrthoDB" id="5840532at2759"/>
<accession>A0A6A6P422</accession>
<dbReference type="InterPro" id="IPR036291">
    <property type="entry name" value="NAD(P)-bd_dom_sf"/>
</dbReference>
<feature type="compositionally biased region" description="Pro residues" evidence="5">
    <location>
        <begin position="11"/>
        <end position="21"/>
    </location>
</feature>
<evidence type="ECO:0000259" key="6">
    <source>
        <dbReference type="SMART" id="SM00822"/>
    </source>
</evidence>
<dbReference type="PROSITE" id="PS00061">
    <property type="entry name" value="ADH_SHORT"/>
    <property type="match status" value="1"/>
</dbReference>
<sequence length="377" mass="40736">MPRLTSTFVYPPDPPKTPPIKLPQNTPRAPPKPWSHHVTVDTILAALNRTILHPFVAWMVPLTLRAQLVDYDHPWMRAAIAWAALLTLLFVVDTISRRVAFGLPRDVELEEEVVVITGGAGGLGALIAEVYGLRGVSVAVLDIRDEKEVGGALQGVTYYQCDVGDRQQVEKTAEKIRKELGTPTILINNAAIMHGKSILDLTHEEIEKTFQTNLLSHFYTIKAFLPGMYAENRGTIVTVSSVLGRLPGAANLSAYASSKSGLLALHASLSAELAASAHPSAPYIKTLLVTPGQLATSLFARVRSPSNFLAPVAEPVDVAREIIRAVDNGESGEISVPLYARWVDWLGVVPVGVRQGLRWWSGVDAAVKRGSEGVGGK</sequence>
<evidence type="ECO:0000313" key="8">
    <source>
        <dbReference type="Proteomes" id="UP000799766"/>
    </source>
</evidence>
<comment type="similarity">
    <text evidence="1 4">Belongs to the short-chain dehydrogenases/reductases (SDR) family.</text>
</comment>
<dbReference type="Pfam" id="PF00106">
    <property type="entry name" value="adh_short"/>
    <property type="match status" value="1"/>
</dbReference>
<dbReference type="PANTHER" id="PTHR24322:SF736">
    <property type="entry name" value="RETINOL DEHYDROGENASE 10"/>
    <property type="match status" value="1"/>
</dbReference>
<dbReference type="EMBL" id="MU001677">
    <property type="protein sequence ID" value="KAF2458746.1"/>
    <property type="molecule type" value="Genomic_DNA"/>
</dbReference>
<dbReference type="InterPro" id="IPR002347">
    <property type="entry name" value="SDR_fam"/>
</dbReference>
<evidence type="ECO:0000256" key="1">
    <source>
        <dbReference type="ARBA" id="ARBA00006484"/>
    </source>
</evidence>
<evidence type="ECO:0000256" key="5">
    <source>
        <dbReference type="SAM" id="MobiDB-lite"/>
    </source>
</evidence>
<dbReference type="GO" id="GO:0016616">
    <property type="term" value="F:oxidoreductase activity, acting on the CH-OH group of donors, NAD or NADP as acceptor"/>
    <property type="evidence" value="ECO:0007669"/>
    <property type="project" value="TreeGrafter"/>
</dbReference>